<keyword evidence="4" id="KW-0067">ATP-binding</keyword>
<comment type="caution">
    <text evidence="7">The sequence shown here is derived from an EMBL/GenBank/DDBJ whole genome shotgun (WGS) entry which is preliminary data.</text>
</comment>
<dbReference type="SUPFAM" id="SSF55681">
    <property type="entry name" value="Class II aaRS and biotin synthetases"/>
    <property type="match status" value="1"/>
</dbReference>
<dbReference type="NCBIfam" id="TIGR00462">
    <property type="entry name" value="genX"/>
    <property type="match status" value="1"/>
</dbReference>
<organism evidence="7 8">
    <name type="scientific">Candidatus Photodesmus katoptron Akat1</name>
    <dbReference type="NCBI Taxonomy" id="1236703"/>
    <lineage>
        <taxon>Bacteria</taxon>
        <taxon>Pseudomonadati</taxon>
        <taxon>Pseudomonadota</taxon>
        <taxon>Gammaproteobacteria</taxon>
        <taxon>Vibrionales</taxon>
        <taxon>Vibrionaceae</taxon>
        <taxon>Candidatus Photodesmus</taxon>
    </lineage>
</organism>
<evidence type="ECO:0000313" key="8">
    <source>
        <dbReference type="Proteomes" id="UP000053688"/>
    </source>
</evidence>
<dbReference type="PANTHER" id="PTHR42918:SF6">
    <property type="entry name" value="ELONGATION FACTOR P--(R)-BETA-LYSINE LIGASE"/>
    <property type="match status" value="1"/>
</dbReference>
<dbReference type="Gene3D" id="3.30.930.10">
    <property type="entry name" value="Bira Bifunctional Protein, Domain 2"/>
    <property type="match status" value="1"/>
</dbReference>
<dbReference type="AlphaFoldDB" id="S3E105"/>
<evidence type="ECO:0000259" key="6">
    <source>
        <dbReference type="PROSITE" id="PS50862"/>
    </source>
</evidence>
<keyword evidence="8" id="KW-1185">Reference proteome</keyword>
<dbReference type="PATRIC" id="fig|1236703.3.peg.297"/>
<dbReference type="EMBL" id="AMSD01000001">
    <property type="protein sequence ID" value="EPE37841.1"/>
    <property type="molecule type" value="Genomic_DNA"/>
</dbReference>
<evidence type="ECO:0000256" key="5">
    <source>
        <dbReference type="ARBA" id="ARBA00052794"/>
    </source>
</evidence>
<dbReference type="GO" id="GO:0005524">
    <property type="term" value="F:ATP binding"/>
    <property type="evidence" value="ECO:0007669"/>
    <property type="project" value="UniProtKB-KW"/>
</dbReference>
<feature type="domain" description="Aminoacyl-transfer RNA synthetases class-II family profile" evidence="6">
    <location>
        <begin position="17"/>
        <end position="319"/>
    </location>
</feature>
<keyword evidence="2" id="KW-0436">Ligase</keyword>
<sequence>MKLTWKPTATIEQLKKRSTIINNIRAFFSKRSILEVDTPSLSHRTVTDIHLSSFKTSFIGPNYTNGTPIYLITSPEFHMKRLLAAGSGSIYQICKSFRNNESGSHNSPEFTMLEWYRVDFNHHQLMDEVDELLQLILNSRLAERISYQQAFIDALGICPLEDPIEQLQQAALRFGLHDSSNLLTNRDMLLQLLFSFAVEKTFDKQVPIFVYNFPSSQALLARINANDKRVADRFELYFNGIELANGFYELNNPKEQLARFKHDNLLRIDMGLPSNPIDYHLIDAIQSGLPNCSGVALGIDRLVMLALGCDNIDQVMAFPFYKA</sequence>
<dbReference type="InterPro" id="IPR045864">
    <property type="entry name" value="aa-tRNA-synth_II/BPL/LPL"/>
</dbReference>
<gene>
    <name evidence="7" type="ORF">O1U_0303</name>
</gene>
<evidence type="ECO:0000256" key="1">
    <source>
        <dbReference type="ARBA" id="ARBA00011738"/>
    </source>
</evidence>
<reference evidence="7 8" key="1">
    <citation type="journal article" date="2014" name="Environ. Microbiol.">
        <title>Genomic signatures of obligate host dependence in the luminous bacterial symbiont of a vertebrate.</title>
        <authorList>
            <person name="Hendry T.A."/>
            <person name="de Wet J.R."/>
            <person name="Dunlap P.V."/>
        </authorList>
    </citation>
    <scope>NUCLEOTIDE SEQUENCE [LARGE SCALE GENOMIC DNA]</scope>
    <source>
        <strain evidence="7 8">Akat1</strain>
    </source>
</reference>
<proteinExistence type="predicted"/>
<dbReference type="RefSeq" id="WP_016503639.1">
    <property type="nucleotide sequence ID" value="NZ_AMSD01000001.1"/>
</dbReference>
<evidence type="ECO:0000313" key="7">
    <source>
        <dbReference type="EMBL" id="EPE37841.1"/>
    </source>
</evidence>
<evidence type="ECO:0000256" key="2">
    <source>
        <dbReference type="ARBA" id="ARBA00022598"/>
    </source>
</evidence>
<evidence type="ECO:0000256" key="3">
    <source>
        <dbReference type="ARBA" id="ARBA00022741"/>
    </source>
</evidence>
<dbReference type="Proteomes" id="UP000053688">
    <property type="component" value="Unassembled WGS sequence"/>
</dbReference>
<protein>
    <submittedName>
        <fullName evidence="7">tRNA synthetases class II</fullName>
    </submittedName>
</protein>
<dbReference type="InterPro" id="IPR006195">
    <property type="entry name" value="aa-tRNA-synth_II"/>
</dbReference>
<dbReference type="eggNOG" id="COG2269">
    <property type="taxonomic scope" value="Bacteria"/>
</dbReference>
<evidence type="ECO:0000256" key="4">
    <source>
        <dbReference type="ARBA" id="ARBA00022840"/>
    </source>
</evidence>
<keyword evidence="3" id="KW-0547">Nucleotide-binding</keyword>
<dbReference type="FunFam" id="3.30.930.10:FF:000017">
    <property type="entry name" value="Elongation factor P--(R)-beta-lysine ligase"/>
    <property type="match status" value="1"/>
</dbReference>
<dbReference type="GO" id="GO:0005829">
    <property type="term" value="C:cytosol"/>
    <property type="evidence" value="ECO:0007669"/>
    <property type="project" value="TreeGrafter"/>
</dbReference>
<dbReference type="PROSITE" id="PS50862">
    <property type="entry name" value="AA_TRNA_LIGASE_II"/>
    <property type="match status" value="1"/>
</dbReference>
<dbReference type="Pfam" id="PF00152">
    <property type="entry name" value="tRNA-synt_2"/>
    <property type="match status" value="1"/>
</dbReference>
<dbReference type="GO" id="GO:0004824">
    <property type="term" value="F:lysine-tRNA ligase activity"/>
    <property type="evidence" value="ECO:0007669"/>
    <property type="project" value="InterPro"/>
</dbReference>
<dbReference type="GO" id="GO:0000049">
    <property type="term" value="F:tRNA binding"/>
    <property type="evidence" value="ECO:0007669"/>
    <property type="project" value="TreeGrafter"/>
</dbReference>
<keyword evidence="7" id="KW-0030">Aminoacyl-tRNA synthetase</keyword>
<comment type="catalytic activity">
    <reaction evidence="5">
        <text>D-beta-lysine + L-lysyl-[protein] + ATP = N(6)-((3R)-3,6-diaminohexanoyl)-L-lysyl-[protein] + AMP + diphosphate + H(+)</text>
        <dbReference type="Rhea" id="RHEA:83435"/>
        <dbReference type="Rhea" id="RHEA-COMP:9752"/>
        <dbReference type="Rhea" id="RHEA-COMP:20131"/>
        <dbReference type="ChEBI" id="CHEBI:15378"/>
        <dbReference type="ChEBI" id="CHEBI:29969"/>
        <dbReference type="ChEBI" id="CHEBI:30616"/>
        <dbReference type="ChEBI" id="CHEBI:33019"/>
        <dbReference type="ChEBI" id="CHEBI:84138"/>
        <dbReference type="ChEBI" id="CHEBI:156053"/>
        <dbReference type="ChEBI" id="CHEBI:456215"/>
    </reaction>
    <physiologicalReaction direction="left-to-right" evidence="5">
        <dbReference type="Rhea" id="RHEA:83436"/>
    </physiologicalReaction>
</comment>
<name>S3E105_9GAMM</name>
<dbReference type="PANTHER" id="PTHR42918">
    <property type="entry name" value="LYSYL-TRNA SYNTHETASE"/>
    <property type="match status" value="1"/>
</dbReference>
<dbReference type="InterPro" id="IPR004525">
    <property type="entry name" value="EpmA"/>
</dbReference>
<dbReference type="STRING" id="28176.CF66_2103"/>
<accession>S3E105</accession>
<comment type="subunit">
    <text evidence="1">Homodimer.</text>
</comment>
<dbReference type="InterPro" id="IPR004364">
    <property type="entry name" value="Aa-tRNA-synt_II"/>
</dbReference>
<dbReference type="NCBIfam" id="NF006828">
    <property type="entry name" value="PRK09350.1"/>
    <property type="match status" value="1"/>
</dbReference>
<dbReference type="GO" id="GO:0006430">
    <property type="term" value="P:lysyl-tRNA aminoacylation"/>
    <property type="evidence" value="ECO:0007669"/>
    <property type="project" value="InterPro"/>
</dbReference>